<sequence>MASLRDRALRMAEEEKKEEGSLPQRRMGSVKTMAAWKRLTTAVMVMLATARQQTLVDHWTRRSLEEEKTVTEIQIPYKKKKDKVKRTGPVSQAIGNPLEQSKAHKEFPKTRQECNHPADALRCRGNAWTKWWTCARCGSRWNRPEEIQPTQPHPESSSSTTAVVDDKAEKITTQRGQEYPRYLPAPRGRLEQGGDNQSQGEGGKAEASRPAVDLHDLQVLEQRSENPSQRSSSKPKEASRVPSGLRETRRTKTLPHSNGPEIYEMHSGDTRSGQRIDKSQHGVFKQLKKDAVKHGIVLKAFLVLFTVANGLDLCGLEDLCEGSGASRGCGRWCHDHQEWDFGEEPTSMASVWCQFFPQAVLQQWLPDLEGTHQTLPREDRKQLSHYLQKKPKVMEVYSPPRMTPWAKQYGFQAAEALDLATGWDFNLQRHRAEAVRLVASHRPALVLLCPQCTFATTLRFLTNYKRDPDVVDREEAEGQRHTDFAVRLAIIQHEAGRGFLFEQSLGNPIHCASWQLYVECFR</sequence>
<organism evidence="3 4">
    <name type="scientific">Symbiodinium natans</name>
    <dbReference type="NCBI Taxonomy" id="878477"/>
    <lineage>
        <taxon>Eukaryota</taxon>
        <taxon>Sar</taxon>
        <taxon>Alveolata</taxon>
        <taxon>Dinophyceae</taxon>
        <taxon>Suessiales</taxon>
        <taxon>Symbiodiniaceae</taxon>
        <taxon>Symbiodinium</taxon>
    </lineage>
</organism>
<feature type="region of interest" description="Disordered" evidence="1">
    <location>
        <begin position="1"/>
        <end position="26"/>
    </location>
</feature>
<feature type="region of interest" description="Disordered" evidence="1">
    <location>
        <begin position="145"/>
        <end position="210"/>
    </location>
</feature>
<gene>
    <name evidence="2" type="ORF">SNAT2548_LOCUS14088</name>
    <name evidence="3" type="ORF">SNAT2548_LOCUS26049</name>
</gene>
<evidence type="ECO:0000313" key="3">
    <source>
        <dbReference type="EMBL" id="CAE7466392.1"/>
    </source>
</evidence>
<proteinExistence type="predicted"/>
<evidence type="ECO:0000313" key="4">
    <source>
        <dbReference type="Proteomes" id="UP000604046"/>
    </source>
</evidence>
<evidence type="ECO:0000256" key="1">
    <source>
        <dbReference type="SAM" id="MobiDB-lite"/>
    </source>
</evidence>
<feature type="compositionally biased region" description="Polar residues" evidence="1">
    <location>
        <begin position="148"/>
        <end position="162"/>
    </location>
</feature>
<keyword evidence="4" id="KW-1185">Reference proteome</keyword>
<dbReference type="AlphaFoldDB" id="A0A812S681"/>
<dbReference type="EMBL" id="CAJNDS010002415">
    <property type="protein sequence ID" value="CAE7466392.1"/>
    <property type="molecule type" value="Genomic_DNA"/>
</dbReference>
<accession>A0A812S681</accession>
<comment type="caution">
    <text evidence="3">The sequence shown here is derived from an EMBL/GenBank/DDBJ whole genome shotgun (WGS) entry which is preliminary data.</text>
</comment>
<feature type="region of interest" description="Disordered" evidence="1">
    <location>
        <begin position="222"/>
        <end position="277"/>
    </location>
</feature>
<feature type="compositionally biased region" description="Basic and acidic residues" evidence="1">
    <location>
        <begin position="1"/>
        <end position="20"/>
    </location>
</feature>
<evidence type="ECO:0000313" key="2">
    <source>
        <dbReference type="EMBL" id="CAE7266283.1"/>
    </source>
</evidence>
<feature type="compositionally biased region" description="Basic and acidic residues" evidence="1">
    <location>
        <begin position="263"/>
        <end position="277"/>
    </location>
</feature>
<dbReference type="Proteomes" id="UP000604046">
    <property type="component" value="Unassembled WGS sequence"/>
</dbReference>
<dbReference type="OrthoDB" id="487878at2759"/>
<protein>
    <submittedName>
        <fullName evidence="3">Uncharacterized protein</fullName>
    </submittedName>
</protein>
<dbReference type="EMBL" id="CAJNDS010001580">
    <property type="protein sequence ID" value="CAE7266283.1"/>
    <property type="molecule type" value="Genomic_DNA"/>
</dbReference>
<reference evidence="3" key="1">
    <citation type="submission" date="2021-02" db="EMBL/GenBank/DDBJ databases">
        <authorList>
            <person name="Dougan E. K."/>
            <person name="Rhodes N."/>
            <person name="Thang M."/>
            <person name="Chan C."/>
        </authorList>
    </citation>
    <scope>NUCLEOTIDE SEQUENCE</scope>
</reference>
<name>A0A812S681_9DINO</name>